<keyword evidence="2" id="KW-0812">Transmembrane</keyword>
<feature type="region of interest" description="Disordered" evidence="1">
    <location>
        <begin position="329"/>
        <end position="348"/>
    </location>
</feature>
<gene>
    <name evidence="3" type="ORF">SFRA_000580</name>
</gene>
<keyword evidence="4" id="KW-1185">Reference proteome</keyword>
<accession>A0A3M8FE85</accession>
<feature type="transmembrane region" description="Helical" evidence="2">
    <location>
        <begin position="69"/>
        <end position="88"/>
    </location>
</feature>
<dbReference type="EMBL" id="JNAD02000001">
    <property type="protein sequence ID" value="RKM98797.1"/>
    <property type="molecule type" value="Genomic_DNA"/>
</dbReference>
<evidence type="ECO:0000256" key="1">
    <source>
        <dbReference type="SAM" id="MobiDB-lite"/>
    </source>
</evidence>
<organism evidence="3 4">
    <name type="scientific">Streptomyces xinghaiensis</name>
    <dbReference type="NCBI Taxonomy" id="1038928"/>
    <lineage>
        <taxon>Bacteria</taxon>
        <taxon>Bacillati</taxon>
        <taxon>Actinomycetota</taxon>
        <taxon>Actinomycetes</taxon>
        <taxon>Kitasatosporales</taxon>
        <taxon>Streptomycetaceae</taxon>
        <taxon>Streptomyces</taxon>
    </lineage>
</organism>
<keyword evidence="2" id="KW-1133">Transmembrane helix</keyword>
<evidence type="ECO:0000256" key="2">
    <source>
        <dbReference type="SAM" id="Phobius"/>
    </source>
</evidence>
<evidence type="ECO:0000313" key="3">
    <source>
        <dbReference type="EMBL" id="RKM98797.1"/>
    </source>
</evidence>
<protein>
    <submittedName>
        <fullName evidence="3">Uncharacterized protein</fullName>
    </submittedName>
</protein>
<dbReference type="OrthoDB" id="3848547at2"/>
<feature type="region of interest" description="Disordered" evidence="1">
    <location>
        <begin position="1"/>
        <end position="24"/>
    </location>
</feature>
<dbReference type="RefSeq" id="WP_043460067.1">
    <property type="nucleotide sequence ID" value="NZ_CP134822.1"/>
</dbReference>
<evidence type="ECO:0000313" key="4">
    <source>
        <dbReference type="Proteomes" id="UP000028058"/>
    </source>
</evidence>
<reference evidence="3 4" key="1">
    <citation type="journal article" date="2014" name="Genome Announc.">
        <title>Draft Genome Sequence of Streptomyces fradiae ATCC 19609, a Strain Highly Sensitive to Antibiotics.</title>
        <authorList>
            <person name="Bekker O.B."/>
            <person name="Klimina K.M."/>
            <person name="Vatlin A.A."/>
            <person name="Zakharevich N.V."/>
            <person name="Kasianov A.S."/>
            <person name="Danilenko V.N."/>
        </authorList>
    </citation>
    <scope>NUCLEOTIDE SEQUENCE [LARGE SCALE GENOMIC DNA]</scope>
    <source>
        <strain evidence="3 4">ATCC 19609</strain>
    </source>
</reference>
<comment type="caution">
    <text evidence="3">The sequence shown here is derived from an EMBL/GenBank/DDBJ whole genome shotgun (WGS) entry which is preliminary data.</text>
</comment>
<name>A0A3M8FE85_9ACTN</name>
<feature type="compositionally biased region" description="Pro residues" evidence="1">
    <location>
        <begin position="1"/>
        <end position="10"/>
    </location>
</feature>
<dbReference type="AlphaFoldDB" id="A0A3M8FE85"/>
<dbReference type="Proteomes" id="UP000028058">
    <property type="component" value="Unassembled WGS sequence"/>
</dbReference>
<keyword evidence="2" id="KW-0472">Membrane</keyword>
<sequence>MAGPGDPPEGTPEGVPGGGDDDYRSVVFDESFVRAARLQEFSARERLTDRAPAVRDRSPWDRRRGHRQVILLVVLITLAFSTAVYLGVRSPYPAATEHDPDPLRSAVLPLAPRGSVPGAAPDTLFENSPAAGFKVGADGVSLPVARRTGSFTDSQVLAALDAAKEYIVRSSLDPEVLTGGTVRPVRLLVDPLQQEQFDRSMDHPADDGRHTASGWLVRFDPAEVALADPGVRVRGSLAVTEAGPDQLQVTGDHTFVYALRPADTGRAGESGGDERASLFTVRRETRFRVDRGDLRDHRIEVVQSQVHAGPMSCAADTARYLRPLLAGERADKGGPAETDPFAPGRSTSAVCGVLADEAQPDLPRGSRDNP</sequence>
<proteinExistence type="predicted"/>